<feature type="compositionally biased region" description="Basic and acidic residues" evidence="1">
    <location>
        <begin position="13"/>
        <end position="28"/>
    </location>
</feature>
<feature type="region of interest" description="Disordered" evidence="1">
    <location>
        <begin position="1"/>
        <end position="29"/>
    </location>
</feature>
<protein>
    <submittedName>
        <fullName evidence="2">Uncharacterized protein</fullName>
    </submittedName>
</protein>
<dbReference type="Gene3D" id="2.130.10.10">
    <property type="entry name" value="YVTN repeat-like/Quinoprotein amine dehydrogenase"/>
    <property type="match status" value="2"/>
</dbReference>
<dbReference type="EMBL" id="BMAT01000351">
    <property type="protein sequence ID" value="GFR64620.1"/>
    <property type="molecule type" value="Genomic_DNA"/>
</dbReference>
<proteinExistence type="predicted"/>
<dbReference type="AlphaFoldDB" id="A0AAV4EVE9"/>
<dbReference type="InterPro" id="IPR015943">
    <property type="entry name" value="WD40/YVTN_repeat-like_dom_sf"/>
</dbReference>
<keyword evidence="3" id="KW-1185">Reference proteome</keyword>
<organism evidence="2 3">
    <name type="scientific">Elysia marginata</name>
    <dbReference type="NCBI Taxonomy" id="1093978"/>
    <lineage>
        <taxon>Eukaryota</taxon>
        <taxon>Metazoa</taxon>
        <taxon>Spiralia</taxon>
        <taxon>Lophotrochozoa</taxon>
        <taxon>Mollusca</taxon>
        <taxon>Gastropoda</taxon>
        <taxon>Heterobranchia</taxon>
        <taxon>Euthyneura</taxon>
        <taxon>Panpulmonata</taxon>
        <taxon>Sacoglossa</taxon>
        <taxon>Placobranchoidea</taxon>
        <taxon>Plakobranchidae</taxon>
        <taxon>Elysia</taxon>
    </lineage>
</organism>
<dbReference type="Proteomes" id="UP000762676">
    <property type="component" value="Unassembled WGS sequence"/>
</dbReference>
<accession>A0AAV4EVE9</accession>
<name>A0AAV4EVE9_9GAST</name>
<dbReference type="SUPFAM" id="SSF50978">
    <property type="entry name" value="WD40 repeat-like"/>
    <property type="match status" value="1"/>
</dbReference>
<comment type="caution">
    <text evidence="2">The sequence shown here is derived from an EMBL/GenBank/DDBJ whole genome shotgun (WGS) entry which is preliminary data.</text>
</comment>
<reference evidence="2 3" key="1">
    <citation type="journal article" date="2021" name="Elife">
        <title>Chloroplast acquisition without the gene transfer in kleptoplastic sea slugs, Plakobranchus ocellatus.</title>
        <authorList>
            <person name="Maeda T."/>
            <person name="Takahashi S."/>
            <person name="Yoshida T."/>
            <person name="Shimamura S."/>
            <person name="Takaki Y."/>
            <person name="Nagai Y."/>
            <person name="Toyoda A."/>
            <person name="Suzuki Y."/>
            <person name="Arimoto A."/>
            <person name="Ishii H."/>
            <person name="Satoh N."/>
            <person name="Nishiyama T."/>
            <person name="Hasebe M."/>
            <person name="Maruyama T."/>
            <person name="Minagawa J."/>
            <person name="Obokata J."/>
            <person name="Shigenobu S."/>
        </authorList>
    </citation>
    <scope>NUCLEOTIDE SEQUENCE [LARGE SCALE GENOMIC DNA]</scope>
</reference>
<dbReference type="InterPro" id="IPR001680">
    <property type="entry name" value="WD40_rpt"/>
</dbReference>
<dbReference type="InterPro" id="IPR036322">
    <property type="entry name" value="WD40_repeat_dom_sf"/>
</dbReference>
<evidence type="ECO:0000313" key="2">
    <source>
        <dbReference type="EMBL" id="GFR64620.1"/>
    </source>
</evidence>
<evidence type="ECO:0000256" key="1">
    <source>
        <dbReference type="SAM" id="MobiDB-lite"/>
    </source>
</evidence>
<sequence length="447" mass="51074">MEQGVVNRLDYTPFEKKSPNRNHEERRQCSFRHRRSLVKKNHGILNFLFNREIHGNLPPKHTANKILLDSRVHNVMEPKSKTLDIHDIAISKLVMPNPRTIISSSWDGSLRVIKNGMNGWKSTDALVESGDSCYGMAKLSATSIVSCSSDGFIVVWHEKKNSWCKRYDHKTDKPCTNIEALSSTRFIITTEDNWVGIAEEKSMKLDIQWFNQFGRVMEPPTKLNKKSFIHCSSNGNFYTWKMGYDGWEYSITPCPEKISREESNSPLKAILINENSVAVCYSMGDIAILTSQNLAADRDKNCWKITQLVFHGEDNTEFGEVTGILPLSNNTFASYGEDGNIFIWYFMHNLWVQRQKLSKHQHAIADCQLVAPERIWSIDNCGSVQCWLYDGEKHQHYCELIGIDNDIDEDDEMHVRPAGLLPLSGNCAVASFSGDCKIRIWPDFLEA</sequence>
<dbReference type="Pfam" id="PF00400">
    <property type="entry name" value="WD40"/>
    <property type="match status" value="1"/>
</dbReference>
<evidence type="ECO:0000313" key="3">
    <source>
        <dbReference type="Proteomes" id="UP000762676"/>
    </source>
</evidence>
<gene>
    <name evidence="2" type="ORF">ElyMa_000182700</name>
</gene>